<dbReference type="EMBL" id="BEXT01000001">
    <property type="protein sequence ID" value="GBC59426.1"/>
    <property type="molecule type" value="Genomic_DNA"/>
</dbReference>
<organism evidence="3 4">
    <name type="scientific">Desulfonema ishimotonii</name>
    <dbReference type="NCBI Taxonomy" id="45657"/>
    <lineage>
        <taxon>Bacteria</taxon>
        <taxon>Pseudomonadati</taxon>
        <taxon>Thermodesulfobacteriota</taxon>
        <taxon>Desulfobacteria</taxon>
        <taxon>Desulfobacterales</taxon>
        <taxon>Desulfococcaceae</taxon>
        <taxon>Desulfonema</taxon>
    </lineage>
</organism>
<evidence type="ECO:0000313" key="3">
    <source>
        <dbReference type="EMBL" id="GBC59426.1"/>
    </source>
</evidence>
<evidence type="ECO:0000259" key="1">
    <source>
        <dbReference type="Pfam" id="PF02625"/>
    </source>
</evidence>
<dbReference type="Proteomes" id="UP000288096">
    <property type="component" value="Unassembled WGS sequence"/>
</dbReference>
<dbReference type="InterPro" id="IPR027051">
    <property type="entry name" value="XdhC_Rossmann_dom"/>
</dbReference>
<dbReference type="OrthoDB" id="9815497at2"/>
<dbReference type="NCBIfam" id="NF045664">
    <property type="entry name" value="XdhC_rel_AOR"/>
    <property type="match status" value="1"/>
</dbReference>
<feature type="domain" description="XdhC- CoxI" evidence="1">
    <location>
        <begin position="12"/>
        <end position="77"/>
    </location>
</feature>
<dbReference type="InterPro" id="IPR003777">
    <property type="entry name" value="XdhC_CoxI"/>
</dbReference>
<reference evidence="4" key="2">
    <citation type="submission" date="2019-01" db="EMBL/GenBank/DDBJ databases">
        <title>Genome sequence of Desulfonema ishimotonii strain Tokyo 01.</title>
        <authorList>
            <person name="Fukui M."/>
        </authorList>
    </citation>
    <scope>NUCLEOTIDE SEQUENCE [LARGE SCALE GENOMIC DNA]</scope>
    <source>
        <strain evidence="4">Tokyo 01</strain>
    </source>
</reference>
<name>A0A401FR36_9BACT</name>
<evidence type="ECO:0000313" key="4">
    <source>
        <dbReference type="Proteomes" id="UP000288096"/>
    </source>
</evidence>
<accession>A0A401FR36</accession>
<sequence length="348" mass="38140">MNKIEKHICQLIEKEEKFVLATILSQVGSTPRLPGTKMIIRSDGSIIGTIGGGLVEAEVMKAAPEVMETGSAQIRDFNLNVANPDDSMDMICGGHLEILMESVMPDQNTLRMFETFLEYSRKGQKSILASDISDVGKNNSIIQRCLFAEGGTLYGDTDFPADFLESLMQKTCKARSPSLLVVDDRRFLVEPSFSAGTAFLFGAGHVSQQLARLTHMVDFRTVILDDRAEFANAERFAEAEEVIVLADFEKALDGLDIGPDSYVVILTRGHSHDQTVLEQALGTEAGYIGMIGSHKKRDTIYQSLLQKGFTQEDLKRVHSPIGLSIKAETPEEIAVSIIGEMIAHRAGA</sequence>
<dbReference type="PANTHER" id="PTHR30388:SF6">
    <property type="entry name" value="XANTHINE DEHYDROGENASE SUBUNIT A-RELATED"/>
    <property type="match status" value="1"/>
</dbReference>
<dbReference type="Pfam" id="PF02625">
    <property type="entry name" value="XdhC_CoxI"/>
    <property type="match status" value="1"/>
</dbReference>
<reference evidence="4" key="1">
    <citation type="submission" date="2017-11" db="EMBL/GenBank/DDBJ databases">
        <authorList>
            <person name="Watanabe M."/>
            <person name="Kojima H."/>
        </authorList>
    </citation>
    <scope>NUCLEOTIDE SEQUENCE [LARGE SCALE GENOMIC DNA]</scope>
    <source>
        <strain evidence="4">Tokyo 01</strain>
    </source>
</reference>
<proteinExistence type="predicted"/>
<dbReference type="Gene3D" id="3.40.50.720">
    <property type="entry name" value="NAD(P)-binding Rossmann-like Domain"/>
    <property type="match status" value="1"/>
</dbReference>
<protein>
    <recommendedName>
        <fullName evidence="5">Dehydrogenase</fullName>
    </recommendedName>
</protein>
<dbReference type="RefSeq" id="WP_124326942.1">
    <property type="nucleotide sequence ID" value="NZ_BEXT01000001.1"/>
</dbReference>
<dbReference type="InterPro" id="IPR052698">
    <property type="entry name" value="MoCofactor_Util/Proc"/>
</dbReference>
<gene>
    <name evidence="3" type="ORF">DENIS_0365</name>
</gene>
<feature type="domain" description="XdhC Rossmann" evidence="2">
    <location>
        <begin position="200"/>
        <end position="341"/>
    </location>
</feature>
<evidence type="ECO:0008006" key="5">
    <source>
        <dbReference type="Google" id="ProtNLM"/>
    </source>
</evidence>
<keyword evidence="4" id="KW-1185">Reference proteome</keyword>
<comment type="caution">
    <text evidence="3">The sequence shown here is derived from an EMBL/GenBank/DDBJ whole genome shotgun (WGS) entry which is preliminary data.</text>
</comment>
<dbReference type="Pfam" id="PF13478">
    <property type="entry name" value="XdhC_C"/>
    <property type="match status" value="1"/>
</dbReference>
<dbReference type="PANTHER" id="PTHR30388">
    <property type="entry name" value="ALDEHYDE OXIDOREDUCTASE MOLYBDENUM COFACTOR ASSEMBLY PROTEIN"/>
    <property type="match status" value="1"/>
</dbReference>
<dbReference type="AlphaFoldDB" id="A0A401FR36"/>
<evidence type="ECO:0000259" key="2">
    <source>
        <dbReference type="Pfam" id="PF13478"/>
    </source>
</evidence>